<proteinExistence type="inferred from homology"/>
<dbReference type="NCBIfam" id="TIGR02727">
    <property type="entry name" value="MTHFS_bact"/>
    <property type="match status" value="1"/>
</dbReference>
<comment type="caution">
    <text evidence="6">The sequence shown here is derived from an EMBL/GenBank/DDBJ whole genome shotgun (WGS) entry which is preliminary data.</text>
</comment>
<keyword evidence="7" id="KW-1185">Reference proteome</keyword>
<dbReference type="EC" id="6.3.3.2" evidence="5"/>
<feature type="binding site" evidence="4">
    <location>
        <begin position="4"/>
        <end position="8"/>
    </location>
    <ligand>
        <name>ATP</name>
        <dbReference type="ChEBI" id="CHEBI:30616"/>
    </ligand>
</feature>
<dbReference type="GO" id="GO:0046872">
    <property type="term" value="F:metal ion binding"/>
    <property type="evidence" value="ECO:0007669"/>
    <property type="project" value="UniProtKB-KW"/>
</dbReference>
<evidence type="ECO:0000313" key="6">
    <source>
        <dbReference type="EMBL" id="OYD57843.1"/>
    </source>
</evidence>
<evidence type="ECO:0000256" key="4">
    <source>
        <dbReference type="PIRSR" id="PIRSR006806-1"/>
    </source>
</evidence>
<dbReference type="Proteomes" id="UP000215059">
    <property type="component" value="Unassembled WGS sequence"/>
</dbReference>
<feature type="binding site" evidence="4">
    <location>
        <position position="50"/>
    </location>
    <ligand>
        <name>substrate</name>
    </ligand>
</feature>
<evidence type="ECO:0000256" key="5">
    <source>
        <dbReference type="RuleBase" id="RU361279"/>
    </source>
</evidence>
<keyword evidence="6" id="KW-0436">Ligase</keyword>
<dbReference type="SUPFAM" id="SSF100950">
    <property type="entry name" value="NagB/RpiA/CoA transferase-like"/>
    <property type="match status" value="1"/>
</dbReference>
<evidence type="ECO:0000256" key="3">
    <source>
        <dbReference type="ARBA" id="ARBA00022840"/>
    </source>
</evidence>
<name>A0A235FA20_9BACL</name>
<feature type="binding site" evidence="4">
    <location>
        <begin position="134"/>
        <end position="142"/>
    </location>
    <ligand>
        <name>ATP</name>
        <dbReference type="ChEBI" id="CHEBI:30616"/>
    </ligand>
</feature>
<keyword evidence="5" id="KW-0479">Metal-binding</keyword>
<dbReference type="InterPro" id="IPR002698">
    <property type="entry name" value="FTHF_cligase"/>
</dbReference>
<dbReference type="GO" id="GO:0030272">
    <property type="term" value="F:5-formyltetrahydrofolate cyclo-ligase activity"/>
    <property type="evidence" value="ECO:0007669"/>
    <property type="project" value="UniProtKB-EC"/>
</dbReference>
<dbReference type="InterPro" id="IPR037171">
    <property type="entry name" value="NagB/RpiA_transferase-like"/>
</dbReference>
<comment type="similarity">
    <text evidence="1 5">Belongs to the 5-formyltetrahydrofolate cyclo-ligase family.</text>
</comment>
<organism evidence="6 7">
    <name type="scientific">Fictibacillus aquaticus</name>
    <dbReference type="NCBI Taxonomy" id="2021314"/>
    <lineage>
        <taxon>Bacteria</taxon>
        <taxon>Bacillati</taxon>
        <taxon>Bacillota</taxon>
        <taxon>Bacilli</taxon>
        <taxon>Bacillales</taxon>
        <taxon>Fictibacillaceae</taxon>
        <taxon>Fictibacillus</taxon>
    </lineage>
</organism>
<gene>
    <name evidence="6" type="ORF">CGZ90_08040</name>
</gene>
<keyword evidence="2 4" id="KW-0547">Nucleotide-binding</keyword>
<dbReference type="Pfam" id="PF01812">
    <property type="entry name" value="5-FTHF_cyc-lig"/>
    <property type="match status" value="1"/>
</dbReference>
<comment type="cofactor">
    <cofactor evidence="5">
        <name>Mg(2+)</name>
        <dbReference type="ChEBI" id="CHEBI:18420"/>
    </cofactor>
</comment>
<sequence>MLDKKEWRRLMKQKLQAMDQDERNRASSAVHRELFESQIWNRAKSIAITVSREFELPTRPVIERAWIEGKNVSVPKCDPISRSMQFRSITSFDELEIVYMDLCEPIESLTYEVDRSEVDLMFVPGLVFSRDGYRIGYGGGYYDRYLEHFKNKTAAMAFSFQVEESLPTEPFDIPVAAILTENGWIER</sequence>
<feature type="binding site" evidence="4">
    <location>
        <position position="55"/>
    </location>
    <ligand>
        <name>substrate</name>
    </ligand>
</feature>
<dbReference type="PANTHER" id="PTHR23407:SF1">
    <property type="entry name" value="5-FORMYLTETRAHYDROFOLATE CYCLO-LIGASE"/>
    <property type="match status" value="1"/>
</dbReference>
<dbReference type="GO" id="GO:0005524">
    <property type="term" value="F:ATP binding"/>
    <property type="evidence" value="ECO:0007669"/>
    <property type="project" value="UniProtKB-KW"/>
</dbReference>
<reference evidence="6 7" key="1">
    <citation type="submission" date="2017-07" db="EMBL/GenBank/DDBJ databases">
        <title>Fictibacillus sp. nov. GDSW-R2A3 Genome sequencing and assembly.</title>
        <authorList>
            <person name="Mayilraj S."/>
        </authorList>
    </citation>
    <scope>NUCLEOTIDE SEQUENCE [LARGE SCALE GENOMIC DNA]</scope>
    <source>
        <strain evidence="6 7">GDSW-R2A3</strain>
    </source>
</reference>
<dbReference type="GO" id="GO:0009396">
    <property type="term" value="P:folic acid-containing compound biosynthetic process"/>
    <property type="evidence" value="ECO:0007669"/>
    <property type="project" value="TreeGrafter"/>
</dbReference>
<evidence type="ECO:0000256" key="1">
    <source>
        <dbReference type="ARBA" id="ARBA00010638"/>
    </source>
</evidence>
<dbReference type="InterPro" id="IPR024185">
    <property type="entry name" value="FTHF_cligase-like_sf"/>
</dbReference>
<comment type="catalytic activity">
    <reaction evidence="5">
        <text>(6S)-5-formyl-5,6,7,8-tetrahydrofolate + ATP = (6R)-5,10-methenyltetrahydrofolate + ADP + phosphate</text>
        <dbReference type="Rhea" id="RHEA:10488"/>
        <dbReference type="ChEBI" id="CHEBI:30616"/>
        <dbReference type="ChEBI" id="CHEBI:43474"/>
        <dbReference type="ChEBI" id="CHEBI:57455"/>
        <dbReference type="ChEBI" id="CHEBI:57457"/>
        <dbReference type="ChEBI" id="CHEBI:456216"/>
        <dbReference type="EC" id="6.3.3.2"/>
    </reaction>
</comment>
<keyword evidence="5" id="KW-0460">Magnesium</keyword>
<dbReference type="AlphaFoldDB" id="A0A235FA20"/>
<dbReference type="GO" id="GO:0035999">
    <property type="term" value="P:tetrahydrofolate interconversion"/>
    <property type="evidence" value="ECO:0007669"/>
    <property type="project" value="TreeGrafter"/>
</dbReference>
<dbReference type="OrthoDB" id="9801938at2"/>
<dbReference type="Gene3D" id="3.40.50.10420">
    <property type="entry name" value="NagB/RpiA/CoA transferase-like"/>
    <property type="match status" value="1"/>
</dbReference>
<evidence type="ECO:0000256" key="2">
    <source>
        <dbReference type="ARBA" id="ARBA00022741"/>
    </source>
</evidence>
<evidence type="ECO:0000313" key="7">
    <source>
        <dbReference type="Proteomes" id="UP000215059"/>
    </source>
</evidence>
<dbReference type="PIRSF" id="PIRSF006806">
    <property type="entry name" value="FTHF_cligase"/>
    <property type="match status" value="1"/>
</dbReference>
<accession>A0A235FA20</accession>
<dbReference type="EMBL" id="NOII01000002">
    <property type="protein sequence ID" value="OYD57843.1"/>
    <property type="molecule type" value="Genomic_DNA"/>
</dbReference>
<dbReference type="PANTHER" id="PTHR23407">
    <property type="entry name" value="ATPASE INHIBITOR/5-FORMYLTETRAHYDROFOLATE CYCLO-LIGASE"/>
    <property type="match status" value="1"/>
</dbReference>
<protein>
    <recommendedName>
        <fullName evidence="5">5-formyltetrahydrofolate cyclo-ligase</fullName>
        <ecNumber evidence="5">6.3.3.2</ecNumber>
    </recommendedName>
</protein>
<keyword evidence="3 4" id="KW-0067">ATP-binding</keyword>